<keyword evidence="1 2" id="KW-0812">Transmembrane</keyword>
<keyword evidence="1" id="KW-1208">Phospholipid metabolism</keyword>
<comment type="function">
    <text evidence="1">Lipid phosphatase which dephosphorylates phosphatidylglycerophosphate (PGP) to phosphatidylglycerol (PG).</text>
</comment>
<keyword evidence="1" id="KW-0443">Lipid metabolism</keyword>
<dbReference type="InterPro" id="IPR026037">
    <property type="entry name" value="PgpA"/>
</dbReference>
<evidence type="ECO:0000259" key="3">
    <source>
        <dbReference type="Pfam" id="PF04608"/>
    </source>
</evidence>
<dbReference type="EC" id="3.1.3.27" evidence="1"/>
<comment type="catalytic activity">
    <reaction evidence="1">
        <text>a 1,2-diacyl-sn-glycero-3-phospho-(1'-sn-glycero-3'-phosphate) + H2O = a 1,2-diacyl-sn-glycero-3-phospho-(1'-sn-glycerol) + phosphate</text>
        <dbReference type="Rhea" id="RHEA:33751"/>
        <dbReference type="ChEBI" id="CHEBI:15377"/>
        <dbReference type="ChEBI" id="CHEBI:43474"/>
        <dbReference type="ChEBI" id="CHEBI:60110"/>
        <dbReference type="ChEBI" id="CHEBI:64716"/>
        <dbReference type="EC" id="3.1.3.27"/>
    </reaction>
</comment>
<evidence type="ECO:0000313" key="5">
    <source>
        <dbReference type="Proteomes" id="UP000229329"/>
    </source>
</evidence>
<keyword evidence="1" id="KW-0997">Cell inner membrane</keyword>
<dbReference type="Proteomes" id="UP000229329">
    <property type="component" value="Unassembled WGS sequence"/>
</dbReference>
<comment type="caution">
    <text evidence="4">The sequence shown here is derived from an EMBL/GenBank/DDBJ whole genome shotgun (WGS) entry which is preliminary data.</text>
</comment>
<reference evidence="4 5" key="1">
    <citation type="submission" date="2017-11" db="EMBL/GenBank/DDBJ databases">
        <title>Reclassification of Bisgaard taxon 7 as Conservatibacter flavescens gen. nov., sp. nov.</title>
        <authorList>
            <person name="Christensen H."/>
        </authorList>
    </citation>
    <scope>NUCLEOTIDE SEQUENCE [LARGE SCALE GENOMIC DNA]</scope>
    <source>
        <strain evidence="4 5">7_4</strain>
    </source>
</reference>
<dbReference type="GO" id="GO:0008962">
    <property type="term" value="F:phosphatidylglycerophosphatase activity"/>
    <property type="evidence" value="ECO:0007669"/>
    <property type="project" value="UniProtKB-EC"/>
</dbReference>
<dbReference type="PIRSF" id="PIRSF006162">
    <property type="entry name" value="PgpA"/>
    <property type="match status" value="1"/>
</dbReference>
<dbReference type="InterPro" id="IPR007686">
    <property type="entry name" value="YutG/PgpA"/>
</dbReference>
<dbReference type="UniPathway" id="UPA00084">
    <property type="reaction ID" value="UER00504"/>
</dbReference>
<keyword evidence="1" id="KW-1003">Cell membrane</keyword>
<dbReference type="GO" id="GO:0009395">
    <property type="term" value="P:phospholipid catabolic process"/>
    <property type="evidence" value="ECO:0007669"/>
    <property type="project" value="UniProtKB-KW"/>
</dbReference>
<dbReference type="SUPFAM" id="SSF101307">
    <property type="entry name" value="YutG-like"/>
    <property type="match status" value="1"/>
</dbReference>
<sequence>MSHPLEKLSLRNPTHFFAVGFGVGLMRFAPGTWGSLLGVGLGVLLLQALSASFFFLLTLLLFAVGCYFCQKTADDMGVHDHGAIVWDEIIGVFLVLLALPELSWTWCAAAFVIFRIFDIFKPYPIRYFDKRLTSGFGIMFDDILAAGYAILSIWVLRLIF</sequence>
<dbReference type="PANTHER" id="PTHR36305:SF1">
    <property type="entry name" value="PHOSPHATIDYLGLYCEROPHOSPHATASE A"/>
    <property type="match status" value="1"/>
</dbReference>
<feature type="transmembrane region" description="Helical" evidence="2">
    <location>
        <begin position="136"/>
        <end position="156"/>
    </location>
</feature>
<proteinExistence type="predicted"/>
<dbReference type="PANTHER" id="PTHR36305">
    <property type="entry name" value="PHOSPHATIDYLGLYCEROPHOSPHATASE A"/>
    <property type="match status" value="1"/>
</dbReference>
<evidence type="ECO:0000256" key="1">
    <source>
        <dbReference type="PIRNR" id="PIRNR006162"/>
    </source>
</evidence>
<organism evidence="4 5">
    <name type="scientific">Conservatibacter flavescens</name>
    <dbReference type="NCBI Taxonomy" id="28161"/>
    <lineage>
        <taxon>Bacteria</taxon>
        <taxon>Pseudomonadati</taxon>
        <taxon>Pseudomonadota</taxon>
        <taxon>Gammaproteobacteria</taxon>
        <taxon>Pasteurellales</taxon>
        <taxon>Pasteurellaceae</taxon>
        <taxon>Conservatibacter</taxon>
    </lineage>
</organism>
<dbReference type="OrthoDB" id="9804091at2"/>
<feature type="transmembrane region" description="Helical" evidence="2">
    <location>
        <begin position="41"/>
        <end position="68"/>
    </location>
</feature>
<dbReference type="Pfam" id="PF04608">
    <property type="entry name" value="PgpA"/>
    <property type="match status" value="1"/>
</dbReference>
<comment type="pathway">
    <text evidence="1">Phospholipid metabolism; phosphatidylglycerol biosynthesis; phosphatidylglycerol from CDP-diacylglycerol: step 2/2.</text>
</comment>
<feature type="transmembrane region" description="Helical" evidence="2">
    <location>
        <begin position="89"/>
        <end position="116"/>
    </location>
</feature>
<feature type="transmembrane region" description="Helical" evidence="2">
    <location>
        <begin position="12"/>
        <end position="29"/>
    </location>
</feature>
<keyword evidence="1" id="KW-0442">Lipid degradation</keyword>
<feature type="domain" description="YutG/PgpA" evidence="3">
    <location>
        <begin position="17"/>
        <end position="156"/>
    </location>
</feature>
<dbReference type="AlphaFoldDB" id="A0A2M8S5U2"/>
<keyword evidence="1" id="KW-0378">Hydrolase</keyword>
<keyword evidence="2" id="KW-1133">Transmembrane helix</keyword>
<dbReference type="RefSeq" id="WP_100287775.1">
    <property type="nucleotide sequence ID" value="NZ_PHHA01000002.1"/>
</dbReference>
<dbReference type="EMBL" id="PHHA01000002">
    <property type="protein sequence ID" value="PJG86500.1"/>
    <property type="molecule type" value="Genomic_DNA"/>
</dbReference>
<keyword evidence="5" id="KW-1185">Reference proteome</keyword>
<dbReference type="GO" id="GO:0046872">
    <property type="term" value="F:metal ion binding"/>
    <property type="evidence" value="ECO:0007669"/>
    <property type="project" value="UniProtKB-KW"/>
</dbReference>
<accession>A0A2M8S5U2</accession>
<evidence type="ECO:0000313" key="4">
    <source>
        <dbReference type="EMBL" id="PJG86500.1"/>
    </source>
</evidence>
<keyword evidence="1" id="KW-0460">Magnesium</keyword>
<dbReference type="CDD" id="cd06971">
    <property type="entry name" value="PgpA"/>
    <property type="match status" value="1"/>
</dbReference>
<comment type="subcellular location">
    <subcellularLocation>
        <location evidence="1">Cell inner membrane</location>
        <topology evidence="1">Multi-pass membrane protein</topology>
    </subcellularLocation>
</comment>
<evidence type="ECO:0000256" key="2">
    <source>
        <dbReference type="SAM" id="Phobius"/>
    </source>
</evidence>
<keyword evidence="1" id="KW-0479">Metal-binding</keyword>
<dbReference type="InterPro" id="IPR036681">
    <property type="entry name" value="PgpA-like_sf"/>
</dbReference>
<gene>
    <name evidence="4" type="ORF">CVP05_01460</name>
</gene>
<keyword evidence="1" id="KW-0595">Phospholipid degradation</keyword>
<dbReference type="GO" id="GO:0005886">
    <property type="term" value="C:plasma membrane"/>
    <property type="evidence" value="ECO:0007669"/>
    <property type="project" value="UniProtKB-SubCell"/>
</dbReference>
<comment type="cofactor">
    <cofactor evidence="1">
        <name>Mg(2+)</name>
        <dbReference type="ChEBI" id="CHEBI:18420"/>
    </cofactor>
</comment>
<keyword evidence="1 2" id="KW-0472">Membrane</keyword>
<name>A0A2M8S5U2_9PAST</name>
<protein>
    <recommendedName>
        <fullName evidence="1">Phosphatidylglycerophosphatase A</fullName>
        <ecNumber evidence="1">3.1.3.27</ecNumber>
    </recommendedName>
    <alternativeName>
        <fullName evidence="1">Phosphatidylglycerolphosphate phosphatase A</fullName>
    </alternativeName>
</protein>
<dbReference type="GO" id="GO:0006655">
    <property type="term" value="P:phosphatidylglycerol biosynthetic process"/>
    <property type="evidence" value="ECO:0007669"/>
    <property type="project" value="UniProtKB-UniPathway"/>
</dbReference>